<dbReference type="Proteomes" id="UP000295601">
    <property type="component" value="Unassembled WGS sequence"/>
</dbReference>
<gene>
    <name evidence="1" type="ORF">EDF62_1629</name>
</gene>
<protein>
    <submittedName>
        <fullName evidence="1">Uncharacterized protein</fullName>
    </submittedName>
</protein>
<name>A0A4R6RZ24_9MICO</name>
<evidence type="ECO:0000313" key="1">
    <source>
        <dbReference type="EMBL" id="TDP92422.1"/>
    </source>
</evidence>
<proteinExistence type="predicted"/>
<accession>A0A4R6RZ24</accession>
<dbReference type="AlphaFoldDB" id="A0A4R6RZ24"/>
<evidence type="ECO:0000313" key="2">
    <source>
        <dbReference type="Proteomes" id="UP000295601"/>
    </source>
</evidence>
<reference evidence="1 2" key="1">
    <citation type="submission" date="2019-03" db="EMBL/GenBank/DDBJ databases">
        <title>Genomic analyses of the natural microbiome of Caenorhabditis elegans.</title>
        <authorList>
            <person name="Samuel B."/>
        </authorList>
    </citation>
    <scope>NUCLEOTIDE SEQUENCE [LARGE SCALE GENOMIC DNA]</scope>
    <source>
        <strain evidence="1 2">JUb18</strain>
    </source>
</reference>
<sequence length="364" mass="39735">MTRVACLADVWAAAFLKWCNQSSLGWMRNSKILCRRQNDFLFIEVASPIAFSQSHNSLLNSLLDGFGEEQKWSPHLVAHLIADTPELSSVNAWLWRCVDGIDGSRFAWNTGEPIEQDDSLVDDIVRFHDAISRPPTGSGWCCISNRIPLGSHQSQREISKQTGLDAPSRVARISPTGLTRVAQTKEAGAEYGLIAPWGRAQTMSEIYSRVVVAWALSSSSSNVYLPLPPAGSSVGYSFQAQLLIEKGSALFTLRGTADRNYIALNDSEFTKALDDFECIGLDHRTLRSAKESLGVVFQSAWEEPRGRHGLLASTQMATGTALHIDALQEQIAAVDDESANNSLMSIDFGSSALVLATTGISEEK</sequence>
<organism evidence="1 2">
    <name type="scientific">Leucobacter luti</name>
    <dbReference type="NCBI Taxonomy" id="340320"/>
    <lineage>
        <taxon>Bacteria</taxon>
        <taxon>Bacillati</taxon>
        <taxon>Actinomycetota</taxon>
        <taxon>Actinomycetes</taxon>
        <taxon>Micrococcales</taxon>
        <taxon>Microbacteriaceae</taxon>
        <taxon>Leucobacter</taxon>
    </lineage>
</organism>
<comment type="caution">
    <text evidence="1">The sequence shown here is derived from an EMBL/GenBank/DDBJ whole genome shotgun (WGS) entry which is preliminary data.</text>
</comment>
<keyword evidence="2" id="KW-1185">Reference proteome</keyword>
<dbReference type="EMBL" id="SNYA01000004">
    <property type="protein sequence ID" value="TDP92422.1"/>
    <property type="molecule type" value="Genomic_DNA"/>
</dbReference>